<protein>
    <submittedName>
        <fullName evidence="1">Uncharacterized protein</fullName>
    </submittedName>
</protein>
<dbReference type="BioCyc" id="TSAC1094508:GLMA-2780-MONOMER"/>
<evidence type="ECO:0000313" key="2">
    <source>
        <dbReference type="Proteomes" id="UP000006178"/>
    </source>
</evidence>
<gene>
    <name evidence="1" type="ordered locus">Tsac_2734</name>
</gene>
<dbReference type="KEGG" id="tsh:Tsac_2734"/>
<reference evidence="1 2" key="1">
    <citation type="journal article" date="2014" name="Appl. Environ. Microbiol.">
        <title>Profile of Secreted Hydrolases, Associated Proteins, and SlpA in Thermoanaerobacterium saccharolyticum during the Degradation of Hemicellulose.</title>
        <authorList>
            <person name="Currie D.H."/>
            <person name="Guss A.M."/>
            <person name="Herring C.D."/>
            <person name="Giannone R.J."/>
            <person name="Johnson C.M."/>
            <person name="Lankford P.K."/>
            <person name="Brown S.D."/>
            <person name="Hettich R.L."/>
            <person name="Lynd L.R."/>
        </authorList>
    </citation>
    <scope>NUCLEOTIDE SEQUENCE [LARGE SCALE GENOMIC DNA]</scope>
    <source>
        <strain evidence="2">DSM 8691 / JW/SL-YS485</strain>
    </source>
</reference>
<geneLocation type="plasmid" evidence="1 2">
    <name>pMU3262</name>
</geneLocation>
<dbReference type="Proteomes" id="UP000006178">
    <property type="component" value="Plasmid pMU3262"/>
</dbReference>
<dbReference type="EMBL" id="CP003185">
    <property type="protein sequence ID" value="AFK94281.1"/>
    <property type="molecule type" value="Genomic_DNA"/>
</dbReference>
<accession>I3WBT0</accession>
<name>I3WBT0_THESW</name>
<sequence length="92" mass="10835">MKEESIKKIPIRFYNIIYNLGTPSIVILIEQDDGTCDKIILNLNKETLSKIKFTDGPPEVVYKNTESFIDSLFSKKQMELYEIYLSRNMFYL</sequence>
<keyword evidence="2" id="KW-1185">Reference proteome</keyword>
<evidence type="ECO:0000313" key="1">
    <source>
        <dbReference type="EMBL" id="AFK94281.1"/>
    </source>
</evidence>
<dbReference type="AlphaFoldDB" id="I3WBT0"/>
<keyword evidence="1" id="KW-0614">Plasmid</keyword>
<dbReference type="RefSeq" id="WP_014759552.1">
    <property type="nucleotide sequence ID" value="NC_017998.1"/>
</dbReference>
<proteinExistence type="predicted"/>
<organism evidence="1 2">
    <name type="scientific">Thermoanaerobacterium saccharolyticum (strain DSM 8691 / JW/SL-YS485)</name>
    <dbReference type="NCBI Taxonomy" id="1094508"/>
    <lineage>
        <taxon>Bacteria</taxon>
        <taxon>Bacillati</taxon>
        <taxon>Bacillota</taxon>
        <taxon>Clostridia</taxon>
        <taxon>Thermoanaerobacterales</taxon>
        <taxon>Thermoanaerobacteraceae</taxon>
        <taxon>Thermoanaerobacterium</taxon>
    </lineage>
</organism>